<proteinExistence type="predicted"/>
<dbReference type="EMBL" id="GBRH01168404">
    <property type="protein sequence ID" value="JAE29492.1"/>
    <property type="molecule type" value="Transcribed_RNA"/>
</dbReference>
<organism evidence="1">
    <name type="scientific">Arundo donax</name>
    <name type="common">Giant reed</name>
    <name type="synonym">Donax arundinaceus</name>
    <dbReference type="NCBI Taxonomy" id="35708"/>
    <lineage>
        <taxon>Eukaryota</taxon>
        <taxon>Viridiplantae</taxon>
        <taxon>Streptophyta</taxon>
        <taxon>Embryophyta</taxon>
        <taxon>Tracheophyta</taxon>
        <taxon>Spermatophyta</taxon>
        <taxon>Magnoliopsida</taxon>
        <taxon>Liliopsida</taxon>
        <taxon>Poales</taxon>
        <taxon>Poaceae</taxon>
        <taxon>PACMAD clade</taxon>
        <taxon>Arundinoideae</taxon>
        <taxon>Arundineae</taxon>
        <taxon>Arundo</taxon>
    </lineage>
</organism>
<reference evidence="1" key="1">
    <citation type="submission" date="2014-09" db="EMBL/GenBank/DDBJ databases">
        <authorList>
            <person name="Magalhaes I.L.F."/>
            <person name="Oliveira U."/>
            <person name="Santos F.R."/>
            <person name="Vidigal T.H.D.A."/>
            <person name="Brescovit A.D."/>
            <person name="Santos A.J."/>
        </authorList>
    </citation>
    <scope>NUCLEOTIDE SEQUENCE</scope>
    <source>
        <tissue evidence="1">Shoot tissue taken approximately 20 cm above the soil surface</tissue>
    </source>
</reference>
<dbReference type="AlphaFoldDB" id="A0A0A9GY87"/>
<protein>
    <submittedName>
        <fullName evidence="1">Uncharacterized protein</fullName>
    </submittedName>
</protein>
<name>A0A0A9GY87_ARUDO</name>
<accession>A0A0A9GY87</accession>
<reference evidence="1" key="2">
    <citation type="journal article" date="2015" name="Data Brief">
        <title>Shoot transcriptome of the giant reed, Arundo donax.</title>
        <authorList>
            <person name="Barrero R.A."/>
            <person name="Guerrero F.D."/>
            <person name="Moolhuijzen P."/>
            <person name="Goolsby J.A."/>
            <person name="Tidwell J."/>
            <person name="Bellgard S.E."/>
            <person name="Bellgard M.I."/>
        </authorList>
    </citation>
    <scope>NUCLEOTIDE SEQUENCE</scope>
    <source>
        <tissue evidence="1">Shoot tissue taken approximately 20 cm above the soil surface</tissue>
    </source>
</reference>
<sequence length="41" mass="4871">MDKSLKHMEPISLEIDTKMGMVVDNMYFVTPTSWKKKTPRR</sequence>
<evidence type="ECO:0000313" key="1">
    <source>
        <dbReference type="EMBL" id="JAE29492.1"/>
    </source>
</evidence>